<sequence length="123" mass="14188">MLSEQQLRQFAEAWIEGWNSHDLDVILSHYADDVEFSSPLIVKLWGDATGTIEGNENLRSYFAKGLTTYPKLKFELIQLLFGVNSITIYYHSVNNLLTAEVMVLNEEVKAIQVRAHYYPYLTE</sequence>
<comment type="caution">
    <text evidence="2">The sequence shown here is derived from an EMBL/GenBank/DDBJ whole genome shotgun (WGS) entry which is preliminary data.</text>
</comment>
<dbReference type="SUPFAM" id="SSF54427">
    <property type="entry name" value="NTF2-like"/>
    <property type="match status" value="1"/>
</dbReference>
<accession>A0AAE3GVV4</accession>
<evidence type="ECO:0000313" key="3">
    <source>
        <dbReference type="Proteomes" id="UP001204953"/>
    </source>
</evidence>
<dbReference type="Proteomes" id="UP001204953">
    <property type="component" value="Unassembled WGS sequence"/>
</dbReference>
<dbReference type="Pfam" id="PF12680">
    <property type="entry name" value="SnoaL_2"/>
    <property type="match status" value="1"/>
</dbReference>
<dbReference type="AlphaFoldDB" id="A0AAE3GVV4"/>
<protein>
    <submittedName>
        <fullName evidence="2">Nuclear transport factor 2 family protein</fullName>
    </submittedName>
</protein>
<evidence type="ECO:0000313" key="2">
    <source>
        <dbReference type="EMBL" id="MCP2730838.1"/>
    </source>
</evidence>
<evidence type="ECO:0000259" key="1">
    <source>
        <dbReference type="Pfam" id="PF12680"/>
    </source>
</evidence>
<dbReference type="RefSeq" id="WP_254013589.1">
    <property type="nucleotide sequence ID" value="NZ_JAMZMM010000246.1"/>
</dbReference>
<keyword evidence="3" id="KW-1185">Reference proteome</keyword>
<organism evidence="2 3">
    <name type="scientific">Limnofasciculus baicalensis BBK-W-15</name>
    <dbReference type="NCBI Taxonomy" id="2699891"/>
    <lineage>
        <taxon>Bacteria</taxon>
        <taxon>Bacillati</taxon>
        <taxon>Cyanobacteriota</taxon>
        <taxon>Cyanophyceae</taxon>
        <taxon>Coleofasciculales</taxon>
        <taxon>Coleofasciculaceae</taxon>
        <taxon>Limnofasciculus</taxon>
        <taxon>Limnofasciculus baicalensis</taxon>
    </lineage>
</organism>
<dbReference type="InterPro" id="IPR032710">
    <property type="entry name" value="NTF2-like_dom_sf"/>
</dbReference>
<dbReference type="EMBL" id="JAMZMM010000246">
    <property type="protein sequence ID" value="MCP2730838.1"/>
    <property type="molecule type" value="Genomic_DNA"/>
</dbReference>
<dbReference type="Gene3D" id="3.10.450.50">
    <property type="match status" value="1"/>
</dbReference>
<proteinExistence type="predicted"/>
<name>A0AAE3GVV4_9CYAN</name>
<feature type="domain" description="SnoaL-like" evidence="1">
    <location>
        <begin position="11"/>
        <end position="81"/>
    </location>
</feature>
<gene>
    <name evidence="2" type="ORF">NJ959_20635</name>
</gene>
<reference evidence="2" key="1">
    <citation type="submission" date="2022-06" db="EMBL/GenBank/DDBJ databases">
        <title>New cyanobacteria of genus Symplocastrum in benthos of Lake Baikal.</title>
        <authorList>
            <person name="Sorokovikova E."/>
            <person name="Tikhonova I."/>
            <person name="Krasnopeev A."/>
            <person name="Evseev P."/>
            <person name="Gladkikh A."/>
            <person name="Belykh O."/>
        </authorList>
    </citation>
    <scope>NUCLEOTIDE SEQUENCE</scope>
    <source>
        <strain evidence="2">BBK-W-15</strain>
    </source>
</reference>
<dbReference type="InterPro" id="IPR037401">
    <property type="entry name" value="SnoaL-like"/>
</dbReference>